<evidence type="ECO:0000313" key="1">
    <source>
        <dbReference type="EMBL" id="TCU91633.1"/>
    </source>
</evidence>
<proteinExistence type="predicted"/>
<accession>A0A4R3UMK1</accession>
<organism evidence="1 2">
    <name type="scientific">Paracandidimonas soli</name>
    <dbReference type="NCBI Taxonomy" id="1917182"/>
    <lineage>
        <taxon>Bacteria</taxon>
        <taxon>Pseudomonadati</taxon>
        <taxon>Pseudomonadota</taxon>
        <taxon>Betaproteobacteria</taxon>
        <taxon>Burkholderiales</taxon>
        <taxon>Alcaligenaceae</taxon>
        <taxon>Paracandidimonas</taxon>
    </lineage>
</organism>
<dbReference type="Proteomes" id="UP000294692">
    <property type="component" value="Unassembled WGS sequence"/>
</dbReference>
<evidence type="ECO:0000313" key="2">
    <source>
        <dbReference type="Proteomes" id="UP000294692"/>
    </source>
</evidence>
<dbReference type="RefSeq" id="WP_132478409.1">
    <property type="nucleotide sequence ID" value="NZ_JBHRVM010000001.1"/>
</dbReference>
<protein>
    <submittedName>
        <fullName evidence="1">Uncharacterized protein</fullName>
    </submittedName>
</protein>
<sequence>MTATATFNFDSSYTFHYDTPRPVPIREAIESLIGIEKLLATLPKVTKKLIGFDDFTVEIVIEDVHTGSLWERIGVRYVFGSEEKMNEFIDRVKTIMPPSALVPVLVASVLAYGGYLLTRPSPGPTVTVGDITNSIVVVGNGTQTITSDVAEAVITGIRNKKEIAGATIETLRPAMNQPGSSLKIYGGSAQDSEVQFEVPATEVKKIPKEMPHTRIEETADLKHVIVDVRAIDLDNPEKGWEGRIEGLTGRIKIEFEDDIDLEEVANRRKFNADVVLTSRYRGSESEPRPHSMLIEKIY</sequence>
<reference evidence="1 2" key="1">
    <citation type="submission" date="2019-03" db="EMBL/GenBank/DDBJ databases">
        <title>Genomic Encyclopedia of Type Strains, Phase IV (KMG-IV): sequencing the most valuable type-strain genomes for metagenomic binning, comparative biology and taxonomic classification.</title>
        <authorList>
            <person name="Goeker M."/>
        </authorList>
    </citation>
    <scope>NUCLEOTIDE SEQUENCE [LARGE SCALE GENOMIC DNA]</scope>
    <source>
        <strain evidence="1 2">DSM 100048</strain>
    </source>
</reference>
<gene>
    <name evidence="1" type="ORF">EV686_11729</name>
</gene>
<name>A0A4R3UMK1_9BURK</name>
<dbReference type="AlphaFoldDB" id="A0A4R3UMK1"/>
<comment type="caution">
    <text evidence="1">The sequence shown here is derived from an EMBL/GenBank/DDBJ whole genome shotgun (WGS) entry which is preliminary data.</text>
</comment>
<keyword evidence="2" id="KW-1185">Reference proteome</keyword>
<dbReference type="EMBL" id="SMBX01000017">
    <property type="protein sequence ID" value="TCU91633.1"/>
    <property type="molecule type" value="Genomic_DNA"/>
</dbReference>
<dbReference type="OrthoDB" id="9181504at2"/>